<accession>A0AAD5KJ88</accession>
<evidence type="ECO:0000313" key="1">
    <source>
        <dbReference type="EMBL" id="KAI9552697.1"/>
    </source>
</evidence>
<comment type="caution">
    <text evidence="1">The sequence shown here is derived from an EMBL/GenBank/DDBJ whole genome shotgun (WGS) entry which is preliminary data.</text>
</comment>
<reference evidence="1 2" key="1">
    <citation type="submission" date="2022-05" db="EMBL/GenBank/DDBJ databases">
        <title>A multi-omics perspective on studying reproductive biology in Daphnia sinensis.</title>
        <authorList>
            <person name="Jia J."/>
        </authorList>
    </citation>
    <scope>NUCLEOTIDE SEQUENCE [LARGE SCALE GENOMIC DNA]</scope>
    <source>
        <strain evidence="1 2">WSL</strain>
    </source>
</reference>
<dbReference type="AlphaFoldDB" id="A0AAD5KJ88"/>
<proteinExistence type="predicted"/>
<keyword evidence="2" id="KW-1185">Reference proteome</keyword>
<name>A0AAD5KJ88_9CRUS</name>
<protein>
    <submittedName>
        <fullName evidence="1">Uncharacterized protein</fullName>
    </submittedName>
</protein>
<dbReference type="EMBL" id="WJBH02000009">
    <property type="protein sequence ID" value="KAI9552697.1"/>
    <property type="molecule type" value="Genomic_DNA"/>
</dbReference>
<gene>
    <name evidence="1" type="ORF">GHT06_020576</name>
</gene>
<dbReference type="Proteomes" id="UP000820818">
    <property type="component" value="Linkage Group LG9"/>
</dbReference>
<evidence type="ECO:0000313" key="2">
    <source>
        <dbReference type="Proteomes" id="UP000820818"/>
    </source>
</evidence>
<organism evidence="1 2">
    <name type="scientific">Daphnia sinensis</name>
    <dbReference type="NCBI Taxonomy" id="1820382"/>
    <lineage>
        <taxon>Eukaryota</taxon>
        <taxon>Metazoa</taxon>
        <taxon>Ecdysozoa</taxon>
        <taxon>Arthropoda</taxon>
        <taxon>Crustacea</taxon>
        <taxon>Branchiopoda</taxon>
        <taxon>Diplostraca</taxon>
        <taxon>Cladocera</taxon>
        <taxon>Anomopoda</taxon>
        <taxon>Daphniidae</taxon>
        <taxon>Daphnia</taxon>
        <taxon>Daphnia similis group</taxon>
    </lineage>
</organism>
<sequence>MMRFAQLVRGVGAVAAGATGAVAYQLSKEERVLRFPKNQISEGLAKLRLEEQSVDLTMKHEELQQALKRMDALIRWHTLPPLSPDYPAVPQECASSVPGGKIDEETKKTSPAIFTVADYAAANRVELSDLEMSPQEVKDIIRDWRMKQNGFRSAAEYGSQVNGDCARTSAFKMFNWISRRVRF</sequence>